<organism evidence="1">
    <name type="scientific">Culex pipiens</name>
    <name type="common">House mosquito</name>
    <dbReference type="NCBI Taxonomy" id="7175"/>
    <lineage>
        <taxon>Eukaryota</taxon>
        <taxon>Metazoa</taxon>
        <taxon>Ecdysozoa</taxon>
        <taxon>Arthropoda</taxon>
        <taxon>Hexapoda</taxon>
        <taxon>Insecta</taxon>
        <taxon>Pterygota</taxon>
        <taxon>Neoptera</taxon>
        <taxon>Endopterygota</taxon>
        <taxon>Diptera</taxon>
        <taxon>Nematocera</taxon>
        <taxon>Culicoidea</taxon>
        <taxon>Culicidae</taxon>
        <taxon>Culicinae</taxon>
        <taxon>Culicini</taxon>
        <taxon>Culex</taxon>
        <taxon>Culex</taxon>
    </lineage>
</organism>
<dbReference type="EMBL" id="HBUE01113123">
    <property type="protein sequence ID" value="CAG6489648.1"/>
    <property type="molecule type" value="Transcribed_RNA"/>
</dbReference>
<protein>
    <submittedName>
        <fullName evidence="1">(northern house mosquito) hypothetical protein</fullName>
    </submittedName>
</protein>
<accession>A0A8D8CB19</accession>
<dbReference type="AlphaFoldDB" id="A0A8D8CB19"/>
<evidence type="ECO:0000313" key="1">
    <source>
        <dbReference type="EMBL" id="CAG6489648.1"/>
    </source>
</evidence>
<proteinExistence type="predicted"/>
<dbReference type="EMBL" id="HBUE01113125">
    <property type="protein sequence ID" value="CAG6489651.1"/>
    <property type="molecule type" value="Transcribed_RNA"/>
</dbReference>
<reference evidence="1" key="1">
    <citation type="submission" date="2021-05" db="EMBL/GenBank/DDBJ databases">
        <authorList>
            <person name="Alioto T."/>
            <person name="Alioto T."/>
            <person name="Gomez Garrido J."/>
        </authorList>
    </citation>
    <scope>NUCLEOTIDE SEQUENCE</scope>
</reference>
<dbReference type="EMBL" id="HBUE01113128">
    <property type="protein sequence ID" value="CAG6489654.1"/>
    <property type="molecule type" value="Transcribed_RNA"/>
</dbReference>
<sequence>MVLRSNRLGWFLWPVVGHVESVGRGVHTRVLGELLPRPGVARARLVRAGRWSAVSGNCLLVIQGLRPGLLGFNGLLRDVRLDGLPSTVLLNQPFFGGDLVRLAGWLS</sequence>
<name>A0A8D8CB19_CULPI</name>